<feature type="region of interest" description="Disordered" evidence="15">
    <location>
        <begin position="211"/>
        <end position="246"/>
    </location>
</feature>
<keyword evidence="18" id="KW-1185">Reference proteome</keyword>
<dbReference type="SUPFAM" id="SSF57667">
    <property type="entry name" value="beta-beta-alpha zinc fingers"/>
    <property type="match status" value="1"/>
</dbReference>
<proteinExistence type="inferred from homology"/>
<evidence type="ECO:0000256" key="8">
    <source>
        <dbReference type="ARBA" id="ARBA00023125"/>
    </source>
</evidence>
<dbReference type="RefSeq" id="XP_062877659.1">
    <property type="nucleotide sequence ID" value="XM_063021589.1"/>
</dbReference>
<dbReference type="GO" id="GO:0008270">
    <property type="term" value="F:zinc ion binding"/>
    <property type="evidence" value="ECO:0007669"/>
    <property type="project" value="UniProtKB-KW"/>
</dbReference>
<comment type="function">
    <text evidence="12">Involved in glucose repression of glucose metabolism genes.</text>
</comment>
<evidence type="ECO:0000256" key="15">
    <source>
        <dbReference type="SAM" id="MobiDB-lite"/>
    </source>
</evidence>
<feature type="domain" description="C2H2-type" evidence="16">
    <location>
        <begin position="46"/>
        <end position="75"/>
    </location>
</feature>
<keyword evidence="2" id="KW-0678">Repressor</keyword>
<dbReference type="GO" id="GO:0005737">
    <property type="term" value="C:cytoplasm"/>
    <property type="evidence" value="ECO:0007669"/>
    <property type="project" value="TreeGrafter"/>
</dbReference>
<dbReference type="GO" id="GO:0000978">
    <property type="term" value="F:RNA polymerase II cis-regulatory region sequence-specific DNA binding"/>
    <property type="evidence" value="ECO:0007669"/>
    <property type="project" value="TreeGrafter"/>
</dbReference>
<feature type="domain" description="C2H2-type" evidence="16">
    <location>
        <begin position="18"/>
        <end position="45"/>
    </location>
</feature>
<dbReference type="EMBL" id="CP138896">
    <property type="protein sequence ID" value="WPK25277.1"/>
    <property type="molecule type" value="Genomic_DNA"/>
</dbReference>
<comment type="subcellular location">
    <subcellularLocation>
        <location evidence="1">Nucleus</location>
    </subcellularLocation>
</comment>
<dbReference type="SMART" id="SM00355">
    <property type="entry name" value="ZnF_C2H2"/>
    <property type="match status" value="2"/>
</dbReference>
<dbReference type="Pfam" id="PF00096">
    <property type="entry name" value="zf-C2H2"/>
    <property type="match status" value="2"/>
</dbReference>
<protein>
    <recommendedName>
        <fullName evidence="13">Regulatory protein MIG1</fullName>
    </recommendedName>
</protein>
<feature type="region of interest" description="Disordered" evidence="15">
    <location>
        <begin position="327"/>
        <end position="350"/>
    </location>
</feature>
<evidence type="ECO:0000256" key="11">
    <source>
        <dbReference type="ARBA" id="ARBA00038023"/>
    </source>
</evidence>
<evidence type="ECO:0000259" key="16">
    <source>
        <dbReference type="PROSITE" id="PS50157"/>
    </source>
</evidence>
<keyword evidence="6" id="KW-0862">Zinc</keyword>
<gene>
    <name evidence="17" type="ORF">PUMCH_002588</name>
</gene>
<evidence type="ECO:0000256" key="12">
    <source>
        <dbReference type="ARBA" id="ARBA00056233"/>
    </source>
</evidence>
<sequence length="533" mass="57340">MISSKTEAKRKDPVSRPYKCTMCEKAFHRLEHQTRHIRTHTGEKPHVCSYAGCHKRFSRSDELTRHLRIHTNPNSRRNKNLSRSIDTTMSSGASSAPRSLAAMYSAMSHSQSASAYDHPDPALHSSSGLSSSSNSSVSLLRQGRYDPAAAALAAAHLGEIQVSDLPVNTPVSAMSAQSLQKTAAEALKLAAIPIHTDPALFEVDARLKKEEADDQLQNASNTKNSDLDSTDADTKSPPQHKLPISANSTMNIDLLASAATQELKTLERFTSPTHEELTANSRSLPSLTKYFNSGNQAQLGFVNSLNNLQYLSNIALTSRTGSYTTLLESGSSSGTNPNLKSPLSPHAGTAKPAFSTLLSLQKMTPLKPQVQQPTPSKSHVLESSDMDYVKQRLKKSRPNSPTNAFTLPASPVLGLSSANTPIISANNSMTNLSSFFMTSIHPTSNLTTSQGGRDKALEPSKTPPPPATKSDTSEEGMEVDSLPTQIANNLPPLRSLKLDLPKNLKMPNALGGLLRANKRTISSSSVALLTMDS</sequence>
<accession>A0AAX4H9R5</accession>
<evidence type="ECO:0000256" key="13">
    <source>
        <dbReference type="ARBA" id="ARBA00068528"/>
    </source>
</evidence>
<dbReference type="PROSITE" id="PS00028">
    <property type="entry name" value="ZINC_FINGER_C2H2_1"/>
    <property type="match status" value="2"/>
</dbReference>
<evidence type="ECO:0000256" key="4">
    <source>
        <dbReference type="ARBA" id="ARBA00022737"/>
    </source>
</evidence>
<keyword evidence="7" id="KW-0805">Transcription regulation</keyword>
<feature type="region of interest" description="Disordered" evidence="15">
    <location>
        <begin position="443"/>
        <end position="479"/>
    </location>
</feature>
<reference evidence="17 18" key="1">
    <citation type="submission" date="2023-10" db="EMBL/GenBank/DDBJ databases">
        <title>Draft Genome Sequence of Candida saopaulonensis from a very Premature Infant with Sepsis.</title>
        <authorList>
            <person name="Ning Y."/>
            <person name="Dai R."/>
            <person name="Xiao M."/>
            <person name="Xu Y."/>
            <person name="Yan Q."/>
            <person name="Zhang L."/>
        </authorList>
    </citation>
    <scope>NUCLEOTIDE SEQUENCE [LARGE SCALE GENOMIC DNA]</scope>
    <source>
        <strain evidence="17 18">19XY460</strain>
    </source>
</reference>
<keyword evidence="3" id="KW-0479">Metal-binding</keyword>
<feature type="region of interest" description="Disordered" evidence="15">
    <location>
        <begin position="112"/>
        <end position="135"/>
    </location>
</feature>
<keyword evidence="10" id="KW-0539">Nucleus</keyword>
<dbReference type="InterPro" id="IPR036236">
    <property type="entry name" value="Znf_C2H2_sf"/>
</dbReference>
<dbReference type="KEGG" id="asau:88173652"/>
<evidence type="ECO:0000256" key="9">
    <source>
        <dbReference type="ARBA" id="ARBA00023163"/>
    </source>
</evidence>
<evidence type="ECO:0000256" key="2">
    <source>
        <dbReference type="ARBA" id="ARBA00022491"/>
    </source>
</evidence>
<dbReference type="GO" id="GO:0005634">
    <property type="term" value="C:nucleus"/>
    <property type="evidence" value="ECO:0007669"/>
    <property type="project" value="UniProtKB-SubCell"/>
</dbReference>
<dbReference type="InterPro" id="IPR051007">
    <property type="entry name" value="creA/MIG_C2H2-ZnF"/>
</dbReference>
<dbReference type="PANTHER" id="PTHR47428:SF1">
    <property type="entry name" value="REGULATORY PROTEIN MIG1-RELATED"/>
    <property type="match status" value="1"/>
</dbReference>
<evidence type="ECO:0000256" key="1">
    <source>
        <dbReference type="ARBA" id="ARBA00004123"/>
    </source>
</evidence>
<evidence type="ECO:0000256" key="14">
    <source>
        <dbReference type="PROSITE-ProRule" id="PRU00042"/>
    </source>
</evidence>
<dbReference type="FunFam" id="3.30.160.60:FF:000089">
    <property type="entry name" value="DNA-binding protein creA"/>
    <property type="match status" value="1"/>
</dbReference>
<evidence type="ECO:0000256" key="7">
    <source>
        <dbReference type="ARBA" id="ARBA00023015"/>
    </source>
</evidence>
<feature type="region of interest" description="Disordered" evidence="15">
    <location>
        <begin position="69"/>
        <end position="95"/>
    </location>
</feature>
<feature type="compositionally biased region" description="Polar residues" evidence="15">
    <location>
        <begin position="215"/>
        <end position="224"/>
    </location>
</feature>
<name>A0AAX4H9R5_9ASCO</name>
<keyword evidence="8" id="KW-0238">DNA-binding</keyword>
<feature type="compositionally biased region" description="Low complexity" evidence="15">
    <location>
        <begin position="123"/>
        <end position="135"/>
    </location>
</feature>
<dbReference type="AlphaFoldDB" id="A0AAX4H9R5"/>
<dbReference type="PANTHER" id="PTHR47428">
    <property type="entry name" value="REGULATORY PROTEIN MIG1-RELATED"/>
    <property type="match status" value="1"/>
</dbReference>
<dbReference type="Proteomes" id="UP001338582">
    <property type="component" value="Chromosome 3"/>
</dbReference>
<dbReference type="Gene3D" id="3.30.160.60">
    <property type="entry name" value="Classic Zinc Finger"/>
    <property type="match status" value="2"/>
</dbReference>
<dbReference type="FunFam" id="3.30.160.60:FF:000152">
    <property type="entry name" value="DNA-binding protein creA"/>
    <property type="match status" value="1"/>
</dbReference>
<evidence type="ECO:0000313" key="17">
    <source>
        <dbReference type="EMBL" id="WPK25277.1"/>
    </source>
</evidence>
<organism evidence="17 18">
    <name type="scientific">Australozyma saopauloensis</name>
    <dbReference type="NCBI Taxonomy" id="291208"/>
    <lineage>
        <taxon>Eukaryota</taxon>
        <taxon>Fungi</taxon>
        <taxon>Dikarya</taxon>
        <taxon>Ascomycota</taxon>
        <taxon>Saccharomycotina</taxon>
        <taxon>Pichiomycetes</taxon>
        <taxon>Metschnikowiaceae</taxon>
        <taxon>Australozyma</taxon>
    </lineage>
</organism>
<evidence type="ECO:0000256" key="6">
    <source>
        <dbReference type="ARBA" id="ARBA00022833"/>
    </source>
</evidence>
<keyword evidence="4" id="KW-0677">Repeat</keyword>
<feature type="compositionally biased region" description="Polar residues" evidence="15">
    <location>
        <begin position="71"/>
        <end position="95"/>
    </location>
</feature>
<evidence type="ECO:0000313" key="18">
    <source>
        <dbReference type="Proteomes" id="UP001338582"/>
    </source>
</evidence>
<dbReference type="GeneID" id="88173652"/>
<dbReference type="PROSITE" id="PS50157">
    <property type="entry name" value="ZINC_FINGER_C2H2_2"/>
    <property type="match status" value="2"/>
</dbReference>
<evidence type="ECO:0000256" key="5">
    <source>
        <dbReference type="ARBA" id="ARBA00022771"/>
    </source>
</evidence>
<keyword evidence="9" id="KW-0804">Transcription</keyword>
<evidence type="ECO:0000256" key="3">
    <source>
        <dbReference type="ARBA" id="ARBA00022723"/>
    </source>
</evidence>
<dbReference type="InterPro" id="IPR013087">
    <property type="entry name" value="Znf_C2H2_type"/>
</dbReference>
<dbReference type="GO" id="GO:0000433">
    <property type="term" value="P:carbon catabolite repression of transcription from RNA polymerase II promoter by glucose"/>
    <property type="evidence" value="ECO:0007669"/>
    <property type="project" value="TreeGrafter"/>
</dbReference>
<evidence type="ECO:0000256" key="10">
    <source>
        <dbReference type="ARBA" id="ARBA00023242"/>
    </source>
</evidence>
<comment type="similarity">
    <text evidence="11">Belongs to the creA/MIG C2H2-type zinc-finger protein family.</text>
</comment>
<keyword evidence="5 14" id="KW-0863">Zinc-finger</keyword>